<dbReference type="AlphaFoldDB" id="A0A220S1K7"/>
<name>A0A220S1K7_9NEIS</name>
<dbReference type="OrthoDB" id="8480759at2"/>
<accession>A0A220S1K7</accession>
<evidence type="ECO:0000313" key="2">
    <source>
        <dbReference type="Proteomes" id="UP000198238"/>
    </source>
</evidence>
<dbReference type="RefSeq" id="WP_089035968.1">
    <property type="nucleotide sequence ID" value="NZ_CP022278.1"/>
</dbReference>
<sequence>MIAFVITGWNDATGHITLWNDYECGDKCYFQPSNAKLVRILFWRLQD</sequence>
<proteinExistence type="predicted"/>
<dbReference type="Proteomes" id="UP000198238">
    <property type="component" value="Chromosome"/>
</dbReference>
<gene>
    <name evidence="1" type="ORF">BG910_05425</name>
</gene>
<reference evidence="1 2" key="1">
    <citation type="submission" date="2017-06" db="EMBL/GenBank/DDBJ databases">
        <title>Neisseria chenwenguii sp. nov., isolated from the intestinal contents of Tibetan Plateau Pika in Yushu, Qinghai Province, China.</title>
        <authorList>
            <person name="Zhang G."/>
        </authorList>
    </citation>
    <scope>NUCLEOTIDE SEQUENCE [LARGE SCALE GENOMIC DNA]</scope>
    <source>
        <strain evidence="1 2">10023</strain>
    </source>
</reference>
<evidence type="ECO:0000313" key="1">
    <source>
        <dbReference type="EMBL" id="ASK27256.1"/>
    </source>
</evidence>
<keyword evidence="2" id="KW-1185">Reference proteome</keyword>
<dbReference type="Gene3D" id="3.90.1720.70">
    <property type="match status" value="1"/>
</dbReference>
<dbReference type="EMBL" id="CP022278">
    <property type="protein sequence ID" value="ASK27256.1"/>
    <property type="molecule type" value="Genomic_DNA"/>
</dbReference>
<dbReference type="KEGG" id="nei:BG910_05425"/>
<protein>
    <submittedName>
        <fullName evidence="1">Uncharacterized protein</fullName>
    </submittedName>
</protein>
<organism evidence="1 2">
    <name type="scientific">Neisseria chenwenguii</name>
    <dbReference type="NCBI Taxonomy" id="1853278"/>
    <lineage>
        <taxon>Bacteria</taxon>
        <taxon>Pseudomonadati</taxon>
        <taxon>Pseudomonadota</taxon>
        <taxon>Betaproteobacteria</taxon>
        <taxon>Neisseriales</taxon>
        <taxon>Neisseriaceae</taxon>
        <taxon>Neisseria</taxon>
    </lineage>
</organism>